<evidence type="ECO:0000313" key="2">
    <source>
        <dbReference type="EMBL" id="KJH40759.1"/>
    </source>
</evidence>
<gene>
    <name evidence="2" type="ORF">DICVIV_13280</name>
</gene>
<evidence type="ECO:0000313" key="3">
    <source>
        <dbReference type="Proteomes" id="UP000053766"/>
    </source>
</evidence>
<feature type="chain" id="PRO_5002335466" description="Sushi domain-containing protein" evidence="1">
    <location>
        <begin position="17"/>
        <end position="82"/>
    </location>
</feature>
<sequence length="82" mass="8597">MILSLLVFVLVGTVVGNGKQCPPHVEIPGAQVSPRGPVKSGGEVTVRCFANSFGGFGLFVQQTDKCVNGTYVPGITKCQFRG</sequence>
<keyword evidence="1" id="KW-0732">Signal</keyword>
<dbReference type="AlphaFoldDB" id="A0A0D8XAU7"/>
<accession>A0A0D8XAU7</accession>
<feature type="signal peptide" evidence="1">
    <location>
        <begin position="1"/>
        <end position="16"/>
    </location>
</feature>
<name>A0A0D8XAU7_DICVI</name>
<dbReference type="EMBL" id="KN717025">
    <property type="protein sequence ID" value="KJH40759.1"/>
    <property type="molecule type" value="Genomic_DNA"/>
</dbReference>
<protein>
    <recommendedName>
        <fullName evidence="4">Sushi domain-containing protein</fullName>
    </recommendedName>
</protein>
<proteinExistence type="predicted"/>
<keyword evidence="3" id="KW-1185">Reference proteome</keyword>
<organism evidence="2 3">
    <name type="scientific">Dictyocaulus viviparus</name>
    <name type="common">Bovine lungworm</name>
    <dbReference type="NCBI Taxonomy" id="29172"/>
    <lineage>
        <taxon>Eukaryota</taxon>
        <taxon>Metazoa</taxon>
        <taxon>Ecdysozoa</taxon>
        <taxon>Nematoda</taxon>
        <taxon>Chromadorea</taxon>
        <taxon>Rhabditida</taxon>
        <taxon>Rhabditina</taxon>
        <taxon>Rhabditomorpha</taxon>
        <taxon>Strongyloidea</taxon>
        <taxon>Metastrongylidae</taxon>
        <taxon>Dictyocaulus</taxon>
    </lineage>
</organism>
<reference evidence="3" key="2">
    <citation type="journal article" date="2016" name="Sci. Rep.">
        <title>Dictyocaulus viviparus genome, variome and transcriptome elucidate lungworm biology and support future intervention.</title>
        <authorList>
            <person name="McNulty S.N."/>
            <person name="Strube C."/>
            <person name="Rosa B.A."/>
            <person name="Martin J.C."/>
            <person name="Tyagi R."/>
            <person name="Choi Y.J."/>
            <person name="Wang Q."/>
            <person name="Hallsworth Pepin K."/>
            <person name="Zhang X."/>
            <person name="Ozersky P."/>
            <person name="Wilson R.K."/>
            <person name="Sternberg P.W."/>
            <person name="Gasser R.B."/>
            <person name="Mitreva M."/>
        </authorList>
    </citation>
    <scope>NUCLEOTIDE SEQUENCE [LARGE SCALE GENOMIC DNA]</scope>
    <source>
        <strain evidence="3">HannoverDv2000</strain>
    </source>
</reference>
<evidence type="ECO:0008006" key="4">
    <source>
        <dbReference type="Google" id="ProtNLM"/>
    </source>
</evidence>
<evidence type="ECO:0000256" key="1">
    <source>
        <dbReference type="SAM" id="SignalP"/>
    </source>
</evidence>
<reference evidence="2 3" key="1">
    <citation type="submission" date="2013-11" db="EMBL/GenBank/DDBJ databases">
        <title>Draft genome of the bovine lungworm Dictyocaulus viviparus.</title>
        <authorList>
            <person name="Mitreva M."/>
        </authorList>
    </citation>
    <scope>NUCLEOTIDE SEQUENCE [LARGE SCALE GENOMIC DNA]</scope>
    <source>
        <strain evidence="2 3">HannoverDv2000</strain>
    </source>
</reference>
<dbReference type="Proteomes" id="UP000053766">
    <property type="component" value="Unassembled WGS sequence"/>
</dbReference>